<name>A0ABY8JZ49_9ACTN</name>
<feature type="compositionally biased region" description="Basic and acidic residues" evidence="1">
    <location>
        <begin position="13"/>
        <end position="22"/>
    </location>
</feature>
<keyword evidence="3" id="KW-1185">Reference proteome</keyword>
<sequence>MSVRQGASRLHRAVRDAVRSTDDTGTVPGTSEITEADVIGKRAALRSADPARALLERAAGHSAPPSGKGLGPACGAVKNVGMPAEEEDGSW</sequence>
<feature type="region of interest" description="Disordered" evidence="1">
    <location>
        <begin position="1"/>
        <end position="30"/>
    </location>
</feature>
<dbReference type="Proteomes" id="UP001216440">
    <property type="component" value="Chromosome"/>
</dbReference>
<dbReference type="EMBL" id="CP121682">
    <property type="protein sequence ID" value="WGD40902.1"/>
    <property type="molecule type" value="Genomic_DNA"/>
</dbReference>
<organism evidence="2 3">
    <name type="scientific">Streptomyces cathayae</name>
    <dbReference type="NCBI Taxonomy" id="3031124"/>
    <lineage>
        <taxon>Bacteria</taxon>
        <taxon>Bacillati</taxon>
        <taxon>Actinomycetota</taxon>
        <taxon>Actinomycetes</taxon>
        <taxon>Kitasatosporales</taxon>
        <taxon>Streptomycetaceae</taxon>
        <taxon>Streptomyces</taxon>
    </lineage>
</organism>
<evidence type="ECO:0000313" key="3">
    <source>
        <dbReference type="Proteomes" id="UP001216440"/>
    </source>
</evidence>
<dbReference type="RefSeq" id="WP_279334023.1">
    <property type="nucleotide sequence ID" value="NZ_CP121682.1"/>
</dbReference>
<accession>A0ABY8JZ49</accession>
<evidence type="ECO:0000313" key="2">
    <source>
        <dbReference type="EMBL" id="WGD40902.1"/>
    </source>
</evidence>
<protein>
    <submittedName>
        <fullName evidence="2">Uncharacterized protein</fullName>
    </submittedName>
</protein>
<evidence type="ECO:0000256" key="1">
    <source>
        <dbReference type="SAM" id="MobiDB-lite"/>
    </source>
</evidence>
<proteinExistence type="predicted"/>
<reference evidence="2 3" key="1">
    <citation type="submission" date="2023-03" db="EMBL/GenBank/DDBJ databases">
        <authorList>
            <person name="Mo P."/>
        </authorList>
    </citation>
    <scope>NUCLEOTIDE SEQUENCE [LARGE SCALE GENOMIC DNA]</scope>
    <source>
        <strain evidence="2 3">HUAS 5</strain>
    </source>
</reference>
<gene>
    <name evidence="2" type="ORF">PYS65_12480</name>
</gene>